<dbReference type="PRINTS" id="PR00455">
    <property type="entry name" value="HTHTETR"/>
</dbReference>
<proteinExistence type="predicted"/>
<dbReference type="EMBL" id="SLXK01000011">
    <property type="protein sequence ID" value="TCP29260.1"/>
    <property type="molecule type" value="Genomic_DNA"/>
</dbReference>
<gene>
    <name evidence="4" type="ORF">EV207_11160</name>
</gene>
<evidence type="ECO:0000313" key="5">
    <source>
        <dbReference type="Proteomes" id="UP000295416"/>
    </source>
</evidence>
<dbReference type="PANTHER" id="PTHR43479">
    <property type="entry name" value="ACREF/ENVCD OPERON REPRESSOR-RELATED"/>
    <property type="match status" value="1"/>
</dbReference>
<sequence length="191" mass="21960">MSLDRKTSILKAAEESFALFGYKATTMDQVARIANVGKGTIYTFFKNKEELFDDIIEKLIHQAKDIATTAIRPEDSFFDNLHRALYGILAFRKEHQLTIKLSQEVREIGTLPAKNALTKLEDAILHFIEGHIKTAMNKGELKTCDPAMTAFIMLKLYVALVFEWEQRHQPLEKEEIAHLFDLYLVKGLMKR</sequence>
<name>A0A4R2P3E1_9BACL</name>
<dbReference type="PANTHER" id="PTHR43479:SF11">
    <property type="entry name" value="ACREF_ENVCD OPERON REPRESSOR-RELATED"/>
    <property type="match status" value="1"/>
</dbReference>
<dbReference type="Pfam" id="PF17932">
    <property type="entry name" value="TetR_C_24"/>
    <property type="match status" value="1"/>
</dbReference>
<dbReference type="InterPro" id="IPR041490">
    <property type="entry name" value="KstR2_TetR_C"/>
</dbReference>
<dbReference type="InterPro" id="IPR001647">
    <property type="entry name" value="HTH_TetR"/>
</dbReference>
<feature type="DNA-binding region" description="H-T-H motif" evidence="2">
    <location>
        <begin position="26"/>
        <end position="45"/>
    </location>
</feature>
<dbReference type="InterPro" id="IPR009057">
    <property type="entry name" value="Homeodomain-like_sf"/>
</dbReference>
<evidence type="ECO:0000259" key="3">
    <source>
        <dbReference type="PROSITE" id="PS50977"/>
    </source>
</evidence>
<dbReference type="Pfam" id="PF00440">
    <property type="entry name" value="TetR_N"/>
    <property type="match status" value="1"/>
</dbReference>
<protein>
    <submittedName>
        <fullName evidence="4">TetR family transcriptional regulator</fullName>
    </submittedName>
</protein>
<feature type="domain" description="HTH tetR-type" evidence="3">
    <location>
        <begin position="3"/>
        <end position="63"/>
    </location>
</feature>
<dbReference type="SUPFAM" id="SSF48498">
    <property type="entry name" value="Tetracyclin repressor-like, C-terminal domain"/>
    <property type="match status" value="1"/>
</dbReference>
<keyword evidence="1 2" id="KW-0238">DNA-binding</keyword>
<evidence type="ECO:0000256" key="2">
    <source>
        <dbReference type="PROSITE-ProRule" id="PRU00335"/>
    </source>
</evidence>
<comment type="caution">
    <text evidence="4">The sequence shown here is derived from an EMBL/GenBank/DDBJ whole genome shotgun (WGS) entry which is preliminary data.</text>
</comment>
<accession>A0A4R2P3E1</accession>
<dbReference type="PROSITE" id="PS50977">
    <property type="entry name" value="HTH_TETR_2"/>
    <property type="match status" value="1"/>
</dbReference>
<keyword evidence="5" id="KW-1185">Reference proteome</keyword>
<reference evidence="4 5" key="1">
    <citation type="submission" date="2019-03" db="EMBL/GenBank/DDBJ databases">
        <title>Genomic Encyclopedia of Type Strains, Phase IV (KMG-IV): sequencing the most valuable type-strain genomes for metagenomic binning, comparative biology and taxonomic classification.</title>
        <authorList>
            <person name="Goeker M."/>
        </authorList>
    </citation>
    <scope>NUCLEOTIDE SEQUENCE [LARGE SCALE GENOMIC DNA]</scope>
    <source>
        <strain evidence="4 5">DSM 19377</strain>
    </source>
</reference>
<dbReference type="SUPFAM" id="SSF46689">
    <property type="entry name" value="Homeodomain-like"/>
    <property type="match status" value="1"/>
</dbReference>
<dbReference type="PROSITE" id="PS01081">
    <property type="entry name" value="HTH_TETR_1"/>
    <property type="match status" value="1"/>
</dbReference>
<dbReference type="RefSeq" id="WP_132745917.1">
    <property type="nucleotide sequence ID" value="NZ_SLXK01000011.1"/>
</dbReference>
<dbReference type="Gene3D" id="1.10.357.10">
    <property type="entry name" value="Tetracycline Repressor, domain 2"/>
    <property type="match status" value="1"/>
</dbReference>
<dbReference type="GO" id="GO:0003677">
    <property type="term" value="F:DNA binding"/>
    <property type="evidence" value="ECO:0007669"/>
    <property type="project" value="UniProtKB-UniRule"/>
</dbReference>
<dbReference type="InterPro" id="IPR036271">
    <property type="entry name" value="Tet_transcr_reg_TetR-rel_C_sf"/>
</dbReference>
<dbReference type="AlphaFoldDB" id="A0A4R2P3E1"/>
<evidence type="ECO:0000313" key="4">
    <source>
        <dbReference type="EMBL" id="TCP29260.1"/>
    </source>
</evidence>
<dbReference type="OrthoDB" id="9812484at2"/>
<dbReference type="InterPro" id="IPR023772">
    <property type="entry name" value="DNA-bd_HTH_TetR-type_CS"/>
</dbReference>
<evidence type="ECO:0000256" key="1">
    <source>
        <dbReference type="ARBA" id="ARBA00023125"/>
    </source>
</evidence>
<organism evidence="4 5">
    <name type="scientific">Scopulibacillus darangshiensis</name>
    <dbReference type="NCBI Taxonomy" id="442528"/>
    <lineage>
        <taxon>Bacteria</taxon>
        <taxon>Bacillati</taxon>
        <taxon>Bacillota</taxon>
        <taxon>Bacilli</taxon>
        <taxon>Bacillales</taxon>
        <taxon>Sporolactobacillaceae</taxon>
        <taxon>Scopulibacillus</taxon>
    </lineage>
</organism>
<dbReference type="InterPro" id="IPR050624">
    <property type="entry name" value="HTH-type_Tx_Regulator"/>
</dbReference>
<dbReference type="Proteomes" id="UP000295416">
    <property type="component" value="Unassembled WGS sequence"/>
</dbReference>